<dbReference type="PANTHER" id="PTHR30040">
    <property type="entry name" value="THIAMINE BIOSYNTHESIS LIPOPROTEIN APBE"/>
    <property type="match status" value="1"/>
</dbReference>
<dbReference type="RefSeq" id="WP_379713589.1">
    <property type="nucleotide sequence ID" value="NZ_JBHTBS010000007.1"/>
</dbReference>
<organism evidence="12 13">
    <name type="scientific">Haloferula chungangensis</name>
    <dbReference type="NCBI Taxonomy" id="1048331"/>
    <lineage>
        <taxon>Bacteria</taxon>
        <taxon>Pseudomonadati</taxon>
        <taxon>Verrucomicrobiota</taxon>
        <taxon>Verrucomicrobiia</taxon>
        <taxon>Verrucomicrobiales</taxon>
        <taxon>Verrucomicrobiaceae</taxon>
        <taxon>Haloferula</taxon>
    </lineage>
</organism>
<evidence type="ECO:0000256" key="5">
    <source>
        <dbReference type="ARBA" id="ARBA00022679"/>
    </source>
</evidence>
<evidence type="ECO:0000256" key="9">
    <source>
        <dbReference type="ARBA" id="ARBA00031306"/>
    </source>
</evidence>
<dbReference type="GO" id="GO:0016740">
    <property type="term" value="F:transferase activity"/>
    <property type="evidence" value="ECO:0007669"/>
    <property type="project" value="UniProtKB-KW"/>
</dbReference>
<evidence type="ECO:0000256" key="8">
    <source>
        <dbReference type="ARBA" id="ARBA00022842"/>
    </source>
</evidence>
<comment type="catalytic activity">
    <reaction evidence="10 11">
        <text>L-threonyl-[protein] + FAD = FMN-L-threonyl-[protein] + AMP + H(+)</text>
        <dbReference type="Rhea" id="RHEA:36847"/>
        <dbReference type="Rhea" id="RHEA-COMP:11060"/>
        <dbReference type="Rhea" id="RHEA-COMP:11061"/>
        <dbReference type="ChEBI" id="CHEBI:15378"/>
        <dbReference type="ChEBI" id="CHEBI:30013"/>
        <dbReference type="ChEBI" id="CHEBI:57692"/>
        <dbReference type="ChEBI" id="CHEBI:74257"/>
        <dbReference type="ChEBI" id="CHEBI:456215"/>
        <dbReference type="EC" id="2.7.1.180"/>
    </reaction>
</comment>
<reference evidence="13" key="1">
    <citation type="journal article" date="2019" name="Int. J. Syst. Evol. Microbiol.">
        <title>The Global Catalogue of Microorganisms (GCM) 10K type strain sequencing project: providing services to taxonomists for standard genome sequencing and annotation.</title>
        <authorList>
            <consortium name="The Broad Institute Genomics Platform"/>
            <consortium name="The Broad Institute Genome Sequencing Center for Infectious Disease"/>
            <person name="Wu L."/>
            <person name="Ma J."/>
        </authorList>
    </citation>
    <scope>NUCLEOTIDE SEQUENCE [LARGE SCALE GENOMIC DNA]</scope>
    <source>
        <strain evidence="13">CGMCC 4.1467</strain>
    </source>
</reference>
<name>A0ABW2L7K7_9BACT</name>
<dbReference type="SUPFAM" id="SSF143631">
    <property type="entry name" value="ApbE-like"/>
    <property type="match status" value="1"/>
</dbReference>
<dbReference type="PIRSF" id="PIRSF006268">
    <property type="entry name" value="ApbE"/>
    <property type="match status" value="1"/>
</dbReference>
<dbReference type="Proteomes" id="UP001596472">
    <property type="component" value="Unassembled WGS sequence"/>
</dbReference>
<dbReference type="PANTHER" id="PTHR30040:SF2">
    <property type="entry name" value="FAD:PROTEIN FMN TRANSFERASE"/>
    <property type="match status" value="1"/>
</dbReference>
<evidence type="ECO:0000256" key="6">
    <source>
        <dbReference type="ARBA" id="ARBA00022723"/>
    </source>
</evidence>
<evidence type="ECO:0000256" key="11">
    <source>
        <dbReference type="PIRNR" id="PIRNR006268"/>
    </source>
</evidence>
<accession>A0ABW2L7K7</accession>
<keyword evidence="8 11" id="KW-0460">Magnesium</keyword>
<comment type="cofactor">
    <cofactor evidence="1">
        <name>Mg(2+)</name>
        <dbReference type="ChEBI" id="CHEBI:18420"/>
    </cofactor>
</comment>
<evidence type="ECO:0000256" key="4">
    <source>
        <dbReference type="ARBA" id="ARBA00022630"/>
    </source>
</evidence>
<evidence type="ECO:0000313" key="12">
    <source>
        <dbReference type="EMBL" id="MFC7338352.1"/>
    </source>
</evidence>
<comment type="similarity">
    <text evidence="11">Belongs to the ApbE family.</text>
</comment>
<evidence type="ECO:0000256" key="1">
    <source>
        <dbReference type="ARBA" id="ARBA00001946"/>
    </source>
</evidence>
<comment type="caution">
    <text evidence="12">The sequence shown here is derived from an EMBL/GenBank/DDBJ whole genome shotgun (WGS) entry which is preliminary data.</text>
</comment>
<keyword evidence="5 11" id="KW-0808">Transferase</keyword>
<keyword evidence="7 11" id="KW-0274">FAD</keyword>
<dbReference type="EC" id="2.7.1.180" evidence="2 11"/>
<proteinExistence type="inferred from homology"/>
<evidence type="ECO:0000256" key="7">
    <source>
        <dbReference type="ARBA" id="ARBA00022827"/>
    </source>
</evidence>
<evidence type="ECO:0000256" key="3">
    <source>
        <dbReference type="ARBA" id="ARBA00016337"/>
    </source>
</evidence>
<keyword evidence="6 11" id="KW-0479">Metal-binding</keyword>
<evidence type="ECO:0000256" key="2">
    <source>
        <dbReference type="ARBA" id="ARBA00011955"/>
    </source>
</evidence>
<dbReference type="Gene3D" id="3.10.520.10">
    <property type="entry name" value="ApbE-like domains"/>
    <property type="match status" value="1"/>
</dbReference>
<dbReference type="InterPro" id="IPR003374">
    <property type="entry name" value="ApbE-like_sf"/>
</dbReference>
<protein>
    <recommendedName>
        <fullName evidence="3 11">FAD:protein FMN transferase</fullName>
        <ecNumber evidence="2 11">2.7.1.180</ecNumber>
    </recommendedName>
    <alternativeName>
        <fullName evidence="9 11">Flavin transferase</fullName>
    </alternativeName>
</protein>
<gene>
    <name evidence="12" type="ORF">ACFQY0_14255</name>
</gene>
<dbReference type="Pfam" id="PF02424">
    <property type="entry name" value="ApbE"/>
    <property type="match status" value="1"/>
</dbReference>
<evidence type="ECO:0000313" key="13">
    <source>
        <dbReference type="Proteomes" id="UP001596472"/>
    </source>
</evidence>
<dbReference type="EMBL" id="JBHTBS010000007">
    <property type="protein sequence ID" value="MFC7338352.1"/>
    <property type="molecule type" value="Genomic_DNA"/>
</dbReference>
<sequence>MNRQVYVPTRLSPSSLRGAATGHTVHHASGESMGTTWQLKYQLPEDLNADTVHSTVVGVLSRIIEQMSHWDESSELSRFNRSPANTWHTLSPEFFEVLERAVAIARDSDGACDPTLGKLVNIHGFGPQHIDQLPNFETLHRARSHAGWTRLQLDREQSRALQPGSCELDLSSIAKGYAVDLCCEKLLELGIRSLLFELGGEARGHGCKPDAQPWWVKLETPSDLPESVVALCDLSLATSGTSARSLILDGKQISHLISPHTGAPAQSTLTSVSVLAESCTDADAWATALFIAGLERGRELAETRKLAARFISHDGDQFHAYCSSELAAMAD</sequence>
<keyword evidence="13" id="KW-1185">Reference proteome</keyword>
<keyword evidence="4 11" id="KW-0285">Flavoprotein</keyword>
<evidence type="ECO:0000256" key="10">
    <source>
        <dbReference type="ARBA" id="ARBA00048540"/>
    </source>
</evidence>
<dbReference type="InterPro" id="IPR024932">
    <property type="entry name" value="ApbE"/>
</dbReference>